<name>A0AAD8WIT4_LOLMU</name>
<accession>A0AAD8WIT4</accession>
<proteinExistence type="predicted"/>
<dbReference type="Proteomes" id="UP001231189">
    <property type="component" value="Unassembled WGS sequence"/>
</dbReference>
<protein>
    <submittedName>
        <fullName evidence="1">Uncharacterized protein</fullName>
    </submittedName>
</protein>
<dbReference type="AlphaFoldDB" id="A0AAD8WIT4"/>
<evidence type="ECO:0000313" key="2">
    <source>
        <dbReference type="Proteomes" id="UP001231189"/>
    </source>
</evidence>
<reference evidence="1" key="1">
    <citation type="submission" date="2023-07" db="EMBL/GenBank/DDBJ databases">
        <title>A chromosome-level genome assembly of Lolium multiflorum.</title>
        <authorList>
            <person name="Chen Y."/>
            <person name="Copetti D."/>
            <person name="Kolliker R."/>
            <person name="Studer B."/>
        </authorList>
    </citation>
    <scope>NUCLEOTIDE SEQUENCE</scope>
    <source>
        <strain evidence="1">02402/16</strain>
        <tissue evidence="1">Leaf</tissue>
    </source>
</reference>
<comment type="caution">
    <text evidence="1">The sequence shown here is derived from an EMBL/GenBank/DDBJ whole genome shotgun (WGS) entry which is preliminary data.</text>
</comment>
<organism evidence="1 2">
    <name type="scientific">Lolium multiflorum</name>
    <name type="common">Italian ryegrass</name>
    <name type="synonym">Lolium perenne subsp. multiflorum</name>
    <dbReference type="NCBI Taxonomy" id="4521"/>
    <lineage>
        <taxon>Eukaryota</taxon>
        <taxon>Viridiplantae</taxon>
        <taxon>Streptophyta</taxon>
        <taxon>Embryophyta</taxon>
        <taxon>Tracheophyta</taxon>
        <taxon>Spermatophyta</taxon>
        <taxon>Magnoliopsida</taxon>
        <taxon>Liliopsida</taxon>
        <taxon>Poales</taxon>
        <taxon>Poaceae</taxon>
        <taxon>BOP clade</taxon>
        <taxon>Pooideae</taxon>
        <taxon>Poodae</taxon>
        <taxon>Poeae</taxon>
        <taxon>Poeae Chloroplast Group 2 (Poeae type)</taxon>
        <taxon>Loliodinae</taxon>
        <taxon>Loliinae</taxon>
        <taxon>Lolium</taxon>
    </lineage>
</organism>
<sequence length="171" mass="18311">MPGSGGGGGDLAAWISPDVGSYLLLLLLRWSEGRGMKGVDASFNKEAAEHHLVQRRSSGRRLFLAGLGGKGGNTRASENDVIDELQAGRGGEEEHRHVVASSSASRRSYLRSIRSVVSSHRLCFSLACRGGEQGDVADVAPNAYRSQLLPKRCYGDVTSSQTLLLRRRSSG</sequence>
<gene>
    <name evidence="1" type="ORF">QYE76_051635</name>
</gene>
<dbReference type="EMBL" id="JAUUTY010000003">
    <property type="protein sequence ID" value="KAK1663476.1"/>
    <property type="molecule type" value="Genomic_DNA"/>
</dbReference>
<evidence type="ECO:0000313" key="1">
    <source>
        <dbReference type="EMBL" id="KAK1663476.1"/>
    </source>
</evidence>
<keyword evidence="2" id="KW-1185">Reference proteome</keyword>